<keyword evidence="1" id="KW-1185">Reference proteome</keyword>
<reference evidence="2" key="1">
    <citation type="submission" date="2016-11" db="UniProtKB">
        <authorList>
            <consortium name="WormBaseParasite"/>
        </authorList>
    </citation>
    <scope>IDENTIFICATION</scope>
</reference>
<evidence type="ECO:0000313" key="2">
    <source>
        <dbReference type="WBParaSite" id="L893_g24178.t1"/>
    </source>
</evidence>
<name>A0A1I7ZAA6_9BILA</name>
<proteinExistence type="predicted"/>
<accession>A0A1I7ZAA6</accession>
<sequence>MGILLIALFPEGGIFRDYTGLPGLGVKRPALIVCVQNGTSDTIPRSKPELRIDVGAVDNNTRLLGSEPKRRKRLRTYGIKFLAINSAINEITL</sequence>
<dbReference type="Proteomes" id="UP000095287">
    <property type="component" value="Unplaced"/>
</dbReference>
<dbReference type="WBParaSite" id="L893_g24178.t1">
    <property type="protein sequence ID" value="L893_g24178.t1"/>
    <property type="gene ID" value="L893_g24178"/>
</dbReference>
<evidence type="ECO:0000313" key="1">
    <source>
        <dbReference type="Proteomes" id="UP000095287"/>
    </source>
</evidence>
<protein>
    <submittedName>
        <fullName evidence="2">Type II toxin-antitoxin system PemK/MazF family toxin</fullName>
    </submittedName>
</protein>
<dbReference type="AlphaFoldDB" id="A0A1I7ZAA6"/>
<organism evidence="1 2">
    <name type="scientific">Steinernema glaseri</name>
    <dbReference type="NCBI Taxonomy" id="37863"/>
    <lineage>
        <taxon>Eukaryota</taxon>
        <taxon>Metazoa</taxon>
        <taxon>Ecdysozoa</taxon>
        <taxon>Nematoda</taxon>
        <taxon>Chromadorea</taxon>
        <taxon>Rhabditida</taxon>
        <taxon>Tylenchina</taxon>
        <taxon>Panagrolaimomorpha</taxon>
        <taxon>Strongyloidoidea</taxon>
        <taxon>Steinernematidae</taxon>
        <taxon>Steinernema</taxon>
    </lineage>
</organism>